<dbReference type="CDD" id="cd15466">
    <property type="entry name" value="CLU-central"/>
    <property type="match status" value="1"/>
</dbReference>
<reference evidence="5 6" key="1">
    <citation type="submission" date="2009-11" db="EMBL/GenBank/DDBJ databases">
        <title>Annotation of Allomyces macrogynus ATCC 38327.</title>
        <authorList>
            <consortium name="The Broad Institute Genome Sequencing Platform"/>
            <person name="Russ C."/>
            <person name="Cuomo C."/>
            <person name="Burger G."/>
            <person name="Gray M.W."/>
            <person name="Holland P.W.H."/>
            <person name="King N."/>
            <person name="Lang F.B.F."/>
            <person name="Roger A.J."/>
            <person name="Ruiz-Trillo I."/>
            <person name="Young S.K."/>
            <person name="Zeng Q."/>
            <person name="Gargeya S."/>
            <person name="Fitzgerald M."/>
            <person name="Haas B."/>
            <person name="Abouelleil A."/>
            <person name="Alvarado L."/>
            <person name="Arachchi H.M."/>
            <person name="Berlin A."/>
            <person name="Chapman S.B."/>
            <person name="Gearin G."/>
            <person name="Goldberg J."/>
            <person name="Griggs A."/>
            <person name="Gujja S."/>
            <person name="Hansen M."/>
            <person name="Heiman D."/>
            <person name="Howarth C."/>
            <person name="Larimer J."/>
            <person name="Lui A."/>
            <person name="MacDonald P.J.P."/>
            <person name="McCowen C."/>
            <person name="Montmayeur A."/>
            <person name="Murphy C."/>
            <person name="Neiman D."/>
            <person name="Pearson M."/>
            <person name="Priest M."/>
            <person name="Roberts A."/>
            <person name="Saif S."/>
            <person name="Shea T."/>
            <person name="Sisk P."/>
            <person name="Stolte C."/>
            <person name="Sykes S."/>
            <person name="Wortman J."/>
            <person name="Nusbaum C."/>
            <person name="Birren B."/>
        </authorList>
    </citation>
    <scope>NUCLEOTIDE SEQUENCE [LARGE SCALE GENOMIC DNA]</scope>
    <source>
        <strain evidence="5 6">ATCC 38327</strain>
    </source>
</reference>
<protein>
    <recommendedName>
        <fullName evidence="7">PH domain-containing protein</fullName>
    </recommendedName>
</protein>
<evidence type="ECO:0000313" key="5">
    <source>
        <dbReference type="EMBL" id="KNE71955.1"/>
    </source>
</evidence>
<feature type="domain" description="PH" evidence="3">
    <location>
        <begin position="34"/>
        <end position="149"/>
    </location>
</feature>
<evidence type="ECO:0000259" key="4">
    <source>
        <dbReference type="PROSITE" id="PS51823"/>
    </source>
</evidence>
<dbReference type="Gene3D" id="1.25.40.10">
    <property type="entry name" value="Tetratricopeptide repeat domain"/>
    <property type="match status" value="1"/>
</dbReference>
<reference evidence="6" key="2">
    <citation type="submission" date="2009-11" db="EMBL/GenBank/DDBJ databases">
        <title>The Genome Sequence of Allomyces macrogynus strain ATCC 38327.</title>
        <authorList>
            <consortium name="The Broad Institute Genome Sequencing Platform"/>
            <person name="Russ C."/>
            <person name="Cuomo C."/>
            <person name="Shea T."/>
            <person name="Young S.K."/>
            <person name="Zeng Q."/>
            <person name="Koehrsen M."/>
            <person name="Haas B."/>
            <person name="Borodovsky M."/>
            <person name="Guigo R."/>
            <person name="Alvarado L."/>
            <person name="Berlin A."/>
            <person name="Borenstein D."/>
            <person name="Chen Z."/>
            <person name="Engels R."/>
            <person name="Freedman E."/>
            <person name="Gellesch M."/>
            <person name="Goldberg J."/>
            <person name="Griggs A."/>
            <person name="Gujja S."/>
            <person name="Heiman D."/>
            <person name="Hepburn T."/>
            <person name="Howarth C."/>
            <person name="Jen D."/>
            <person name="Larson L."/>
            <person name="Lewis B."/>
            <person name="Mehta T."/>
            <person name="Park D."/>
            <person name="Pearson M."/>
            <person name="Roberts A."/>
            <person name="Saif S."/>
            <person name="Shenoy N."/>
            <person name="Sisk P."/>
            <person name="Stolte C."/>
            <person name="Sykes S."/>
            <person name="Walk T."/>
            <person name="White J."/>
            <person name="Yandava C."/>
            <person name="Burger G."/>
            <person name="Gray M.W."/>
            <person name="Holland P.W.H."/>
            <person name="King N."/>
            <person name="Lang F.B.F."/>
            <person name="Roger A.J."/>
            <person name="Ruiz-Trillo I."/>
            <person name="Lander E."/>
            <person name="Nusbaum C."/>
        </authorList>
    </citation>
    <scope>NUCLEOTIDE SEQUENCE [LARGE SCALE GENOMIC DNA]</scope>
    <source>
        <strain evidence="6">ATCC 38327</strain>
    </source>
</reference>
<dbReference type="InterPro" id="IPR033646">
    <property type="entry name" value="CLU-central"/>
</dbReference>
<feature type="compositionally biased region" description="Polar residues" evidence="2">
    <location>
        <begin position="1067"/>
        <end position="1080"/>
    </location>
</feature>
<name>A0A0L0TB87_ALLM3</name>
<dbReference type="PROSITE" id="PS51823">
    <property type="entry name" value="CLU"/>
    <property type="match status" value="1"/>
</dbReference>
<keyword evidence="6" id="KW-1185">Reference proteome</keyword>
<dbReference type="InterPro" id="IPR011990">
    <property type="entry name" value="TPR-like_helical_dom_sf"/>
</dbReference>
<dbReference type="GO" id="GO:0048312">
    <property type="term" value="P:intracellular distribution of mitochondria"/>
    <property type="evidence" value="ECO:0007669"/>
    <property type="project" value="TreeGrafter"/>
</dbReference>
<gene>
    <name evidence="5" type="ORF">AMAG_16378</name>
</gene>
<dbReference type="SMART" id="SM00233">
    <property type="entry name" value="PH"/>
    <property type="match status" value="1"/>
</dbReference>
<dbReference type="Pfam" id="PF13236">
    <property type="entry name" value="CLU"/>
    <property type="match status" value="1"/>
</dbReference>
<feature type="compositionally biased region" description="Polar residues" evidence="2">
    <location>
        <begin position="1288"/>
        <end position="1301"/>
    </location>
</feature>
<dbReference type="SUPFAM" id="SSF50729">
    <property type="entry name" value="PH domain-like"/>
    <property type="match status" value="1"/>
</dbReference>
<proteinExistence type="predicted"/>
<evidence type="ECO:0008006" key="7">
    <source>
        <dbReference type="Google" id="ProtNLM"/>
    </source>
</evidence>
<dbReference type="Gene3D" id="2.30.29.30">
    <property type="entry name" value="Pleckstrin-homology domain (PH domain)/Phosphotyrosine-binding domain (PTB)"/>
    <property type="match status" value="1"/>
</dbReference>
<feature type="compositionally biased region" description="Basic and acidic residues" evidence="2">
    <location>
        <begin position="798"/>
        <end position="809"/>
    </location>
</feature>
<dbReference type="GO" id="GO:0003729">
    <property type="term" value="F:mRNA binding"/>
    <property type="evidence" value="ECO:0007669"/>
    <property type="project" value="TreeGrafter"/>
</dbReference>
<accession>A0A0L0TB87</accession>
<dbReference type="eggNOG" id="KOG1839">
    <property type="taxonomic scope" value="Eukaryota"/>
</dbReference>
<keyword evidence="1" id="KW-0963">Cytoplasm</keyword>
<dbReference type="EMBL" id="GG745375">
    <property type="protein sequence ID" value="KNE71955.1"/>
    <property type="molecule type" value="Genomic_DNA"/>
</dbReference>
<evidence type="ECO:0000259" key="3">
    <source>
        <dbReference type="PROSITE" id="PS50003"/>
    </source>
</evidence>
<evidence type="ECO:0000313" key="6">
    <source>
        <dbReference type="Proteomes" id="UP000054350"/>
    </source>
</evidence>
<dbReference type="STRING" id="578462.A0A0L0TB87"/>
<dbReference type="InterPro" id="IPR025697">
    <property type="entry name" value="CLU_dom"/>
</dbReference>
<dbReference type="GO" id="GO:0005737">
    <property type="term" value="C:cytoplasm"/>
    <property type="evidence" value="ECO:0007669"/>
    <property type="project" value="TreeGrafter"/>
</dbReference>
<dbReference type="CDD" id="cd00821">
    <property type="entry name" value="PH"/>
    <property type="match status" value="1"/>
</dbReference>
<dbReference type="PANTHER" id="PTHR12601:SF6">
    <property type="entry name" value="CLUSTERED MITOCHONDRIA PROTEIN HOMOLOG"/>
    <property type="match status" value="1"/>
</dbReference>
<dbReference type="Pfam" id="PF00169">
    <property type="entry name" value="PH"/>
    <property type="match status" value="1"/>
</dbReference>
<dbReference type="InterPro" id="IPR001849">
    <property type="entry name" value="PH_domain"/>
</dbReference>
<evidence type="ECO:0000256" key="2">
    <source>
        <dbReference type="SAM" id="MobiDB-lite"/>
    </source>
</evidence>
<feature type="domain" description="Clu" evidence="4">
    <location>
        <begin position="220"/>
        <end position="466"/>
    </location>
</feature>
<sequence>MSAVASSVGAPTGPVMSGLGNSPLAAAVAPTRVRVLRQGWMYKRGPFYRPWQLRWFKLMQPEPAAHGTAYPVLAIYHQRDHAATAQPRTALTLSAIEIEVPLEPVRRGILDRGQLFPFVIVHHGRKYAFATAHRKEREEWIHLIQSVTGSSRPPKPIDALPAVELEDQSVMDPSMAAAAQYPIVAPQKNVVLESVPQHLQALSICNEEVLSAAELNELSRSQHEFKSGRAIRPLSPALRQLSEHEPWNDMYQRLVTQPCDSTAAQVQKDVRMCELIGQFREVAEALGRQIIDDYHKTGARPADDPAESETWIKGHLVFELVGNNPNHDDVEQEAAIRKAAHELLAINTVNHVDSDLHTPLMCILDYKGFRLVCYALMPLDNHLTLVLDLANDIKPLVDVTALEKLSESCAPLNLKEHAVLVASHDEEPRAVQVRGTATVTVHYCRQYDHYYALNLHELFPVDQPKQDRPRVDSMRRLRPEYLAQYKHALSSDAFRAAAAGNAVDDATAADDLDAVYAARYLRENHIPQFVKRLDALQLLPYDARGLSAAMHRAGINVRYLGLLTKYTKLPYVKELCLIEMVARAVKVVWCHIMRRATLDFRRIEATKVDHEHVRITVELFNQVLSGDEKLWEEMIKPTIQRKFNFVMSLDVFRALQRSALFLSLQYHCGVSLIDSTTFDFTAAEPLSTGDFVDFHVKVKPLVPAATGLAQLTLDEERYTYEIARHLSTLGPRSKLAVNDMTVAKFNQLVAHYNAVGRYHEAATYGQAALNLASKNQAGVALVYLNLCETAFMQEHLRCSQSKDKTKGKDQAPMPAESDESLPIPPNESNETLVGRPRAADFLQLALDVIAFHWGSDHPLIIDVHGRLVHLLYKVHATARALDQHALAMRTCYRVLGKTHLVTARHLLKAGHMLLDVRRGEEAARQLTEALTLFSALAADGDVACEKACAHAHALLAACLHVRGDMDAARKHAGAAKTLRERLYGPLHALTCDSYAQVAHLALASLHGGSSAQDPLASANLAADPGAAGQDAAVFVTNQGKQALVVAIECYQKIFKYHRHHRGGARPSSVSDAPGVSTSRLSRVGPQPLTANPSTASLSLADMSGTAVGRATGRPNLPTALTALAVDGGSSAALPAAAVNSVVENRGPGSAGADLDSADGGRGVFLRHRDLVLCAPEGKNSLLLALTRTILVLKFRTLAPDQLGQVRAARQRIATAPALQVRDVMVRLVGLTPVVFLEDCLARISDGDSEAFEELVLVVQLVDRDQVNGAGSPAPTTKGLEGTTRAMATESTELGQGDVLST</sequence>
<dbReference type="InterPro" id="IPR027523">
    <property type="entry name" value="CLU_prot"/>
</dbReference>
<dbReference type="InterPro" id="IPR011993">
    <property type="entry name" value="PH-like_dom_sf"/>
</dbReference>
<dbReference type="Proteomes" id="UP000054350">
    <property type="component" value="Unassembled WGS sequence"/>
</dbReference>
<evidence type="ECO:0000256" key="1">
    <source>
        <dbReference type="ARBA" id="ARBA00022490"/>
    </source>
</evidence>
<dbReference type="VEuPathDB" id="FungiDB:AMAG_16378"/>
<dbReference type="PROSITE" id="PS50003">
    <property type="entry name" value="PH_DOMAIN"/>
    <property type="match status" value="1"/>
</dbReference>
<feature type="region of interest" description="Disordered" evidence="2">
    <location>
        <begin position="1267"/>
        <end position="1301"/>
    </location>
</feature>
<organism evidence="5 6">
    <name type="scientific">Allomyces macrogynus (strain ATCC 38327)</name>
    <name type="common">Allomyces javanicus var. macrogynus</name>
    <dbReference type="NCBI Taxonomy" id="578462"/>
    <lineage>
        <taxon>Eukaryota</taxon>
        <taxon>Fungi</taxon>
        <taxon>Fungi incertae sedis</taxon>
        <taxon>Blastocladiomycota</taxon>
        <taxon>Blastocladiomycetes</taxon>
        <taxon>Blastocladiales</taxon>
        <taxon>Blastocladiaceae</taxon>
        <taxon>Allomyces</taxon>
    </lineage>
</organism>
<dbReference type="Pfam" id="PF12807">
    <property type="entry name" value="eIF3_p135"/>
    <property type="match status" value="1"/>
</dbReference>
<feature type="region of interest" description="Disordered" evidence="2">
    <location>
        <begin position="798"/>
        <end position="832"/>
    </location>
</feature>
<dbReference type="PANTHER" id="PTHR12601">
    <property type="entry name" value="EUKARYOTIC TRANSLATION INITIATION FACTOR 3 SUBUNIT EIF-3"/>
    <property type="match status" value="1"/>
</dbReference>
<dbReference type="OrthoDB" id="626167at2759"/>
<feature type="region of interest" description="Disordered" evidence="2">
    <location>
        <begin position="1061"/>
        <end position="1093"/>
    </location>
</feature>